<evidence type="ECO:0000313" key="1">
    <source>
        <dbReference type="EMBL" id="VVO30253.1"/>
    </source>
</evidence>
<sequence length="104" mass="11267">MTDYNFTKSIPKQVFVTTAQLVPWPLDWLMRKSIDAFSGTVATPENQAAAAASVIRAGKESGVDEMEITMSHEAGLNFKAPIEGVNISMKAGAEGTITMKVKYK</sequence>
<dbReference type="EMBL" id="CABVHY010000029">
    <property type="protein sequence ID" value="VVO30253.1"/>
    <property type="molecule type" value="Genomic_DNA"/>
</dbReference>
<dbReference type="AlphaFoldDB" id="A0A5E7EXG6"/>
<dbReference type="Proteomes" id="UP000379480">
    <property type="component" value="Unassembled WGS sequence"/>
</dbReference>
<accession>A0A5E7EXG6</accession>
<proteinExistence type="predicted"/>
<reference evidence="1 2" key="1">
    <citation type="submission" date="2019-09" db="EMBL/GenBank/DDBJ databases">
        <authorList>
            <person name="Chandra G."/>
            <person name="Truman W A."/>
        </authorList>
    </citation>
    <scope>NUCLEOTIDE SEQUENCE [LARGE SCALE GENOMIC DNA]</scope>
    <source>
        <strain evidence="1">PS723</strain>
    </source>
</reference>
<name>A0A5E7EXG6_PSEFL</name>
<dbReference type="OrthoDB" id="9993242at2"/>
<organism evidence="1 2">
    <name type="scientific">Pseudomonas fluorescens</name>
    <dbReference type="NCBI Taxonomy" id="294"/>
    <lineage>
        <taxon>Bacteria</taxon>
        <taxon>Pseudomonadati</taxon>
        <taxon>Pseudomonadota</taxon>
        <taxon>Gammaproteobacteria</taxon>
        <taxon>Pseudomonadales</taxon>
        <taxon>Pseudomonadaceae</taxon>
        <taxon>Pseudomonas</taxon>
    </lineage>
</organism>
<evidence type="ECO:0000313" key="2">
    <source>
        <dbReference type="Proteomes" id="UP000379480"/>
    </source>
</evidence>
<protein>
    <submittedName>
        <fullName evidence="1">Uncharacterized protein</fullName>
    </submittedName>
</protein>
<dbReference type="RefSeq" id="WP_150806223.1">
    <property type="nucleotide sequence ID" value="NZ_CABVHY010000029.1"/>
</dbReference>
<gene>
    <name evidence="1" type="ORF">PS723_04931</name>
</gene>